<dbReference type="AlphaFoldDB" id="A0A9P6IUH5"/>
<evidence type="ECO:0000256" key="1">
    <source>
        <dbReference type="ARBA" id="ARBA00004141"/>
    </source>
</evidence>
<proteinExistence type="predicted"/>
<gene>
    <name evidence="6" type="ORF">BGZ70_002435</name>
</gene>
<keyword evidence="2 5" id="KW-0812">Transmembrane</keyword>
<evidence type="ECO:0008006" key="8">
    <source>
        <dbReference type="Google" id="ProtNLM"/>
    </source>
</evidence>
<dbReference type="SUPFAM" id="SSF81330">
    <property type="entry name" value="Gated mechanosensitive channel"/>
    <property type="match status" value="1"/>
</dbReference>
<dbReference type="InterPro" id="IPR036019">
    <property type="entry name" value="MscL_channel"/>
</dbReference>
<evidence type="ECO:0000256" key="5">
    <source>
        <dbReference type="SAM" id="Phobius"/>
    </source>
</evidence>
<sequence length="163" mass="18341">GLVIGGAFSKVLSSFVDDILTPPLGLVIAGSNLENWFIIIRPGKTRTTYETIEDAQKDGAVTENVGRFLMTAINFLLVAVTLFVIIFTINRFRKFRKAYREKKRNGGVDVQETDPEPKMQDCNWCNAEVPLKAVKCMYCTSYLHEKVPADLLNKQTPLIHFEG</sequence>
<feature type="transmembrane region" description="Helical" evidence="5">
    <location>
        <begin position="68"/>
        <end position="90"/>
    </location>
</feature>
<dbReference type="OrthoDB" id="10010920at2759"/>
<evidence type="ECO:0000313" key="6">
    <source>
        <dbReference type="EMBL" id="KAF9947936.1"/>
    </source>
</evidence>
<dbReference type="InterPro" id="IPR037673">
    <property type="entry name" value="MSC/AndL"/>
</dbReference>
<accession>A0A9P6IUH5</accession>
<dbReference type="Gene3D" id="1.10.1200.120">
    <property type="entry name" value="Large-conductance mechanosensitive channel, MscL, domain 1"/>
    <property type="match status" value="1"/>
</dbReference>
<reference evidence="6" key="1">
    <citation type="journal article" date="2020" name="Fungal Divers.">
        <title>Resolving the Mortierellaceae phylogeny through synthesis of multi-gene phylogenetics and phylogenomics.</title>
        <authorList>
            <person name="Vandepol N."/>
            <person name="Liber J."/>
            <person name="Desiro A."/>
            <person name="Na H."/>
            <person name="Kennedy M."/>
            <person name="Barry K."/>
            <person name="Grigoriev I.V."/>
            <person name="Miller A.N."/>
            <person name="O'Donnell K."/>
            <person name="Stajich J.E."/>
            <person name="Bonito G."/>
        </authorList>
    </citation>
    <scope>NUCLEOTIDE SEQUENCE</scope>
    <source>
        <strain evidence="6">CK1249</strain>
    </source>
</reference>
<dbReference type="PANTHER" id="PTHR30266:SF2">
    <property type="entry name" value="LARGE-CONDUCTANCE MECHANOSENSITIVE CHANNEL"/>
    <property type="match status" value="1"/>
</dbReference>
<evidence type="ECO:0000256" key="2">
    <source>
        <dbReference type="ARBA" id="ARBA00022692"/>
    </source>
</evidence>
<evidence type="ECO:0000256" key="4">
    <source>
        <dbReference type="ARBA" id="ARBA00023136"/>
    </source>
</evidence>
<keyword evidence="3 5" id="KW-1133">Transmembrane helix</keyword>
<protein>
    <recommendedName>
        <fullName evidence="8">Large conductance mechanosensitive channel protein</fullName>
    </recommendedName>
</protein>
<feature type="non-terminal residue" evidence="6">
    <location>
        <position position="163"/>
    </location>
</feature>
<comment type="subcellular location">
    <subcellularLocation>
        <location evidence="1">Membrane</location>
        <topology evidence="1">Multi-pass membrane protein</topology>
    </subcellularLocation>
</comment>
<organism evidence="6 7">
    <name type="scientific">Mortierella alpina</name>
    <name type="common">Oleaginous fungus</name>
    <name type="synonym">Mortierella renispora</name>
    <dbReference type="NCBI Taxonomy" id="64518"/>
    <lineage>
        <taxon>Eukaryota</taxon>
        <taxon>Fungi</taxon>
        <taxon>Fungi incertae sedis</taxon>
        <taxon>Mucoromycota</taxon>
        <taxon>Mortierellomycotina</taxon>
        <taxon>Mortierellomycetes</taxon>
        <taxon>Mortierellales</taxon>
        <taxon>Mortierellaceae</taxon>
        <taxon>Mortierella</taxon>
    </lineage>
</organism>
<dbReference type="GO" id="GO:0008381">
    <property type="term" value="F:mechanosensitive monoatomic ion channel activity"/>
    <property type="evidence" value="ECO:0007669"/>
    <property type="project" value="TreeGrafter"/>
</dbReference>
<dbReference type="EMBL" id="JAAAHY010001593">
    <property type="protein sequence ID" value="KAF9947936.1"/>
    <property type="molecule type" value="Genomic_DNA"/>
</dbReference>
<dbReference type="GO" id="GO:0016020">
    <property type="term" value="C:membrane"/>
    <property type="evidence" value="ECO:0007669"/>
    <property type="project" value="UniProtKB-SubCell"/>
</dbReference>
<evidence type="ECO:0000313" key="7">
    <source>
        <dbReference type="Proteomes" id="UP000738359"/>
    </source>
</evidence>
<keyword evidence="7" id="KW-1185">Reference proteome</keyword>
<dbReference type="PANTHER" id="PTHR30266">
    <property type="entry name" value="MECHANOSENSITIVE CHANNEL MSCL"/>
    <property type="match status" value="1"/>
</dbReference>
<name>A0A9P6IUH5_MORAP</name>
<dbReference type="Pfam" id="PF01741">
    <property type="entry name" value="MscL"/>
    <property type="match status" value="1"/>
</dbReference>
<dbReference type="Proteomes" id="UP000738359">
    <property type="component" value="Unassembled WGS sequence"/>
</dbReference>
<comment type="caution">
    <text evidence="6">The sequence shown here is derived from an EMBL/GenBank/DDBJ whole genome shotgun (WGS) entry which is preliminary data.</text>
</comment>
<keyword evidence="4 5" id="KW-0472">Membrane</keyword>
<evidence type="ECO:0000256" key="3">
    <source>
        <dbReference type="ARBA" id="ARBA00022989"/>
    </source>
</evidence>